<dbReference type="Gene3D" id="3.40.50.1450">
    <property type="entry name" value="HybD-like"/>
    <property type="match status" value="1"/>
</dbReference>
<keyword evidence="7" id="KW-1185">Reference proteome</keyword>
<dbReference type="InterPro" id="IPR000671">
    <property type="entry name" value="Peptidase_A31"/>
</dbReference>
<name>A0A238WU57_9ACTN</name>
<dbReference type="GO" id="GO:0016485">
    <property type="term" value="P:protein processing"/>
    <property type="evidence" value="ECO:0007669"/>
    <property type="project" value="TreeGrafter"/>
</dbReference>
<reference evidence="7" key="1">
    <citation type="submission" date="2017-06" db="EMBL/GenBank/DDBJ databases">
        <authorList>
            <person name="Varghese N."/>
            <person name="Submissions S."/>
        </authorList>
    </citation>
    <scope>NUCLEOTIDE SEQUENCE [LARGE SCALE GENOMIC DNA]</scope>
    <source>
        <strain evidence="7">DSM 44485</strain>
    </source>
</reference>
<comment type="similarity">
    <text evidence="1">Belongs to the peptidase A31 family.</text>
</comment>
<evidence type="ECO:0000256" key="1">
    <source>
        <dbReference type="ARBA" id="ARBA00006814"/>
    </source>
</evidence>
<dbReference type="EMBL" id="FZNP01000003">
    <property type="protein sequence ID" value="SNR49169.1"/>
    <property type="molecule type" value="Genomic_DNA"/>
</dbReference>
<dbReference type="GO" id="GO:0008047">
    <property type="term" value="F:enzyme activator activity"/>
    <property type="evidence" value="ECO:0007669"/>
    <property type="project" value="InterPro"/>
</dbReference>
<dbReference type="GO" id="GO:0004190">
    <property type="term" value="F:aspartic-type endopeptidase activity"/>
    <property type="evidence" value="ECO:0007669"/>
    <property type="project" value="UniProtKB-KW"/>
</dbReference>
<dbReference type="Proteomes" id="UP000198420">
    <property type="component" value="Unassembled WGS sequence"/>
</dbReference>
<evidence type="ECO:0000313" key="7">
    <source>
        <dbReference type="Proteomes" id="UP000198420"/>
    </source>
</evidence>
<keyword evidence="3" id="KW-0064">Aspartyl protease</keyword>
<dbReference type="SUPFAM" id="SSF53163">
    <property type="entry name" value="HybD-like"/>
    <property type="match status" value="1"/>
</dbReference>
<sequence>MSGDDVSGDDVSGDDVSAGGREPGPGSRVRLRPRGGADIFDLALVGRTAVVERVEEDMEGGVHLVVALDDDPGRDLGPYNQLGHRFFVRPDEVEPLPGAAPSRKVLVAGIGNVFHGDDGFGVEVVRRLATRARPPGVDVVDFGIRGIDLMYALGDGYEAAVLVDAAERGHAPGTVSLVEPGPDDFGGVAVDAHGLDPAQVLRLARDNGPVPARILLVACEPSARTTDATWEMRLSAPVGAAVEEAAGMVERLLAEEFTQELAQEGAGG</sequence>
<keyword evidence="2 6" id="KW-0645">Protease</keyword>
<evidence type="ECO:0000313" key="6">
    <source>
        <dbReference type="EMBL" id="SNR49169.1"/>
    </source>
</evidence>
<dbReference type="Pfam" id="PF01750">
    <property type="entry name" value="HycI"/>
    <property type="match status" value="1"/>
</dbReference>
<protein>
    <submittedName>
        <fullName evidence="6">Hydrogenase maturation protease</fullName>
    </submittedName>
</protein>
<dbReference type="PANTHER" id="PTHR30302">
    <property type="entry name" value="HYDROGENASE 1 MATURATION PROTEASE"/>
    <property type="match status" value="1"/>
</dbReference>
<dbReference type="RefSeq" id="WP_218826002.1">
    <property type="nucleotide sequence ID" value="NZ_FZNP01000003.1"/>
</dbReference>
<accession>A0A238WU57</accession>
<evidence type="ECO:0000256" key="3">
    <source>
        <dbReference type="ARBA" id="ARBA00022750"/>
    </source>
</evidence>
<feature type="region of interest" description="Disordered" evidence="5">
    <location>
        <begin position="1"/>
        <end position="32"/>
    </location>
</feature>
<evidence type="ECO:0000256" key="5">
    <source>
        <dbReference type="SAM" id="MobiDB-lite"/>
    </source>
</evidence>
<keyword evidence="4" id="KW-0378">Hydrolase</keyword>
<dbReference type="NCBIfam" id="TIGR00072">
    <property type="entry name" value="hydrog_prot"/>
    <property type="match status" value="1"/>
</dbReference>
<evidence type="ECO:0000256" key="4">
    <source>
        <dbReference type="ARBA" id="ARBA00022801"/>
    </source>
</evidence>
<gene>
    <name evidence="6" type="ORF">SAMN06265355_103206</name>
</gene>
<dbReference type="PRINTS" id="PR00446">
    <property type="entry name" value="HYDRGNUPTAKE"/>
</dbReference>
<dbReference type="PANTHER" id="PTHR30302:SF1">
    <property type="entry name" value="HYDROGENASE 2 MATURATION PROTEASE"/>
    <property type="match status" value="1"/>
</dbReference>
<proteinExistence type="inferred from homology"/>
<dbReference type="AlphaFoldDB" id="A0A238WU57"/>
<dbReference type="InterPro" id="IPR023430">
    <property type="entry name" value="Pept_HybD-like_dom_sf"/>
</dbReference>
<feature type="compositionally biased region" description="Acidic residues" evidence="5">
    <location>
        <begin position="1"/>
        <end position="13"/>
    </location>
</feature>
<organism evidence="6 7">
    <name type="scientific">Actinomadura mexicana</name>
    <dbReference type="NCBI Taxonomy" id="134959"/>
    <lineage>
        <taxon>Bacteria</taxon>
        <taxon>Bacillati</taxon>
        <taxon>Actinomycetota</taxon>
        <taxon>Actinomycetes</taxon>
        <taxon>Streptosporangiales</taxon>
        <taxon>Thermomonosporaceae</taxon>
        <taxon>Actinomadura</taxon>
    </lineage>
</organism>
<evidence type="ECO:0000256" key="2">
    <source>
        <dbReference type="ARBA" id="ARBA00022670"/>
    </source>
</evidence>